<evidence type="ECO:0000259" key="15">
    <source>
        <dbReference type="PROSITE" id="PS50950"/>
    </source>
</evidence>
<keyword evidence="2 13" id="KW-0812">Transmembrane</keyword>
<sequence length="378" mass="43668">MVHWFCSASLCFNNFRSKTTNGERIKFYRLPKDVSLQKEYIRILHTKGMNFKNGHFCWEHFSSGIRELCTDIPDIAAPPSQIAIMKRKYTNALTKMTTSQKATEAEKKNLKSDLLRSIAGYIPALFLETNLNRASTLCKLSAFFIAFSSFTTIAMLTAIALSRMVLLSTCFLHSQVNYKTLFIKIGLLSWIYGFTWATMPFLGFSSYTLENTNSRCSIDFFPKTKTEKVYLILLIAFGFLIPIITIITSCLYTANVMRSQYNYFYMIYGKNNVETKKYKVKEKKAFSSFLLMVLSFIVCWTPYATVGCFSAFTSLVIPNWLLHFAAFFGKCSALVNPVIYYWKDSLLNHYFKSKRLQIMKLLFRRSEDNLTILPIKEN</sequence>
<evidence type="ECO:0000256" key="4">
    <source>
        <dbReference type="ARBA" id="ARBA00022771"/>
    </source>
</evidence>
<reference evidence="16" key="1">
    <citation type="journal article" date="2019" name="BMC Genomics">
        <title>Molecular evolution and expression of opsin genes in Hydra vulgaris.</title>
        <authorList>
            <person name="Macias-Munoz A."/>
            <person name="Murad R."/>
            <person name="Mortazavi A."/>
        </authorList>
    </citation>
    <scope>NUCLEOTIDE SEQUENCE</scope>
</reference>
<dbReference type="OrthoDB" id="6022352at2759"/>
<evidence type="ECO:0000256" key="2">
    <source>
        <dbReference type="ARBA" id="ARBA00022692"/>
    </source>
</evidence>
<keyword evidence="10" id="KW-0675">Receptor</keyword>
<proteinExistence type="evidence at transcript level"/>
<evidence type="ECO:0000256" key="7">
    <source>
        <dbReference type="ARBA" id="ARBA00023040"/>
    </source>
</evidence>
<evidence type="ECO:0000256" key="13">
    <source>
        <dbReference type="SAM" id="Phobius"/>
    </source>
</evidence>
<dbReference type="PROSITE" id="PS50950">
    <property type="entry name" value="ZF_THAP"/>
    <property type="match status" value="1"/>
</dbReference>
<feature type="transmembrane region" description="Helical" evidence="13">
    <location>
        <begin position="320"/>
        <end position="342"/>
    </location>
</feature>
<evidence type="ECO:0000256" key="3">
    <source>
        <dbReference type="ARBA" id="ARBA00022723"/>
    </source>
</evidence>
<evidence type="ECO:0000256" key="8">
    <source>
        <dbReference type="ARBA" id="ARBA00023125"/>
    </source>
</evidence>
<dbReference type="EMBL" id="MN822262">
    <property type="protein sequence ID" value="QHF16582.1"/>
    <property type="molecule type" value="mRNA"/>
</dbReference>
<feature type="domain" description="G-protein coupled receptors family 1 profile" evidence="14">
    <location>
        <begin position="112"/>
        <end position="340"/>
    </location>
</feature>
<feature type="transmembrane region" description="Helical" evidence="13">
    <location>
        <begin position="187"/>
        <end position="209"/>
    </location>
</feature>
<evidence type="ECO:0000313" key="16">
    <source>
        <dbReference type="EMBL" id="QHF16582.1"/>
    </source>
</evidence>
<feature type="transmembrane region" description="Helical" evidence="13">
    <location>
        <begin position="289"/>
        <end position="314"/>
    </location>
</feature>
<dbReference type="Gene3D" id="1.20.1070.10">
    <property type="entry name" value="Rhodopsin 7-helix transmembrane proteins"/>
    <property type="match status" value="1"/>
</dbReference>
<dbReference type="Pfam" id="PF00001">
    <property type="entry name" value="7tm_1"/>
    <property type="match status" value="1"/>
</dbReference>
<keyword evidence="3" id="KW-0479">Metal-binding</keyword>
<dbReference type="InterPro" id="IPR006612">
    <property type="entry name" value="THAP_Znf"/>
</dbReference>
<comment type="subcellular location">
    <subcellularLocation>
        <location evidence="1">Membrane</location>
        <topology evidence="1">Multi-pass membrane protein</topology>
    </subcellularLocation>
</comment>
<name>A0A857GWU5_HYDVU</name>
<evidence type="ECO:0000256" key="11">
    <source>
        <dbReference type="ARBA" id="ARBA00023224"/>
    </source>
</evidence>
<dbReference type="AlphaFoldDB" id="A0A857GWU5"/>
<accession>A0A857GWU5</accession>
<dbReference type="GO" id="GO:0016020">
    <property type="term" value="C:membrane"/>
    <property type="evidence" value="ECO:0007669"/>
    <property type="project" value="UniProtKB-SubCell"/>
</dbReference>
<dbReference type="SUPFAM" id="SSF81321">
    <property type="entry name" value="Family A G protein-coupled receptor-like"/>
    <property type="match status" value="1"/>
</dbReference>
<gene>
    <name evidence="16" type="primary">OpD8</name>
</gene>
<feature type="domain" description="THAP-type" evidence="15">
    <location>
        <begin position="1"/>
        <end position="76"/>
    </location>
</feature>
<dbReference type="GO" id="GO:0004930">
    <property type="term" value="F:G protein-coupled receptor activity"/>
    <property type="evidence" value="ECO:0007669"/>
    <property type="project" value="UniProtKB-KW"/>
</dbReference>
<dbReference type="GO" id="GO:0008270">
    <property type="term" value="F:zinc ion binding"/>
    <property type="evidence" value="ECO:0007669"/>
    <property type="project" value="UniProtKB-KW"/>
</dbReference>
<dbReference type="PRINTS" id="PR00237">
    <property type="entry name" value="GPCRRHODOPSN"/>
</dbReference>
<protein>
    <submittedName>
        <fullName evidence="16">Opsin</fullName>
    </submittedName>
</protein>
<evidence type="ECO:0000256" key="1">
    <source>
        <dbReference type="ARBA" id="ARBA00004141"/>
    </source>
</evidence>
<keyword evidence="9 13" id="KW-0472">Membrane</keyword>
<dbReference type="InterPro" id="IPR000276">
    <property type="entry name" value="GPCR_Rhodpsn"/>
</dbReference>
<feature type="transmembrane region" description="Helical" evidence="13">
    <location>
        <begin position="140"/>
        <end position="166"/>
    </location>
</feature>
<dbReference type="InterPro" id="IPR050125">
    <property type="entry name" value="GPCR_opsins"/>
</dbReference>
<keyword evidence="4 12" id="KW-0863">Zinc-finger</keyword>
<feature type="transmembrane region" description="Helical" evidence="13">
    <location>
        <begin position="229"/>
        <end position="254"/>
    </location>
</feature>
<evidence type="ECO:0000256" key="6">
    <source>
        <dbReference type="ARBA" id="ARBA00022989"/>
    </source>
</evidence>
<dbReference type="InterPro" id="IPR017452">
    <property type="entry name" value="GPCR_Rhodpsn_7TM"/>
</dbReference>
<evidence type="ECO:0000256" key="10">
    <source>
        <dbReference type="ARBA" id="ARBA00023170"/>
    </source>
</evidence>
<organism evidence="16">
    <name type="scientific">Hydra vulgaris</name>
    <name type="common">Hydra</name>
    <name type="synonym">Hydra attenuata</name>
    <dbReference type="NCBI Taxonomy" id="6087"/>
    <lineage>
        <taxon>Eukaryota</taxon>
        <taxon>Metazoa</taxon>
        <taxon>Cnidaria</taxon>
        <taxon>Hydrozoa</taxon>
        <taxon>Hydroidolina</taxon>
        <taxon>Anthoathecata</taxon>
        <taxon>Aplanulata</taxon>
        <taxon>Hydridae</taxon>
        <taxon>Hydra</taxon>
    </lineage>
</organism>
<dbReference type="PROSITE" id="PS50262">
    <property type="entry name" value="G_PROTEIN_RECEP_F1_2"/>
    <property type="match status" value="1"/>
</dbReference>
<dbReference type="PANTHER" id="PTHR24240">
    <property type="entry name" value="OPSIN"/>
    <property type="match status" value="1"/>
</dbReference>
<keyword evidence="5" id="KW-0862">Zinc</keyword>
<dbReference type="Pfam" id="PF05485">
    <property type="entry name" value="THAP"/>
    <property type="match status" value="1"/>
</dbReference>
<dbReference type="GO" id="GO:0003677">
    <property type="term" value="F:DNA binding"/>
    <property type="evidence" value="ECO:0007669"/>
    <property type="project" value="UniProtKB-UniRule"/>
</dbReference>
<keyword evidence="8 12" id="KW-0238">DNA-binding</keyword>
<evidence type="ECO:0000256" key="12">
    <source>
        <dbReference type="PROSITE-ProRule" id="PRU00309"/>
    </source>
</evidence>
<keyword evidence="7" id="KW-0297">G-protein coupled receptor</keyword>
<keyword evidence="6 13" id="KW-1133">Transmembrane helix</keyword>
<evidence type="ECO:0000256" key="9">
    <source>
        <dbReference type="ARBA" id="ARBA00023136"/>
    </source>
</evidence>
<keyword evidence="11" id="KW-0807">Transducer</keyword>
<evidence type="ECO:0000259" key="14">
    <source>
        <dbReference type="PROSITE" id="PS50262"/>
    </source>
</evidence>
<evidence type="ECO:0000256" key="5">
    <source>
        <dbReference type="ARBA" id="ARBA00022833"/>
    </source>
</evidence>